<gene>
    <name evidence="3" type="ORF">BGTH12_LOCUS1901</name>
</gene>
<sequence length="460" mass="52301">MNPGTYELTPFEPLAQAILDQASDIEVWNLFVQLVEKLESIMKISSKQLINLAAESMYRRVGVSYNGTTQTMADLKESMCHELSGSVFLGVKGFWKKYLVDPEWSTLCAEIADSYVKRSGEEKLKFPTELEEASVWKWMKAVEKEIFKSSSNSNDSELTGGQSSRSSKFTHAFHRSQYHTLAAGNIIGGQTDNQVDYFIERRDTSAEDKHHWRDIVVVGELTKSSPSRFLGKFLQLSVYMSEVFSAQPLRRFVHGFILFGTQLQLWVDISKSQRELVHALAAYMLMSDEKHGIDPSIQHHDNKIVIKLQVPGTNHKQEFALETEPFEWQKALVSRGTCCYRDINKKFVVKFSRRMTGRNSEAELLKLTTNVVGMAKLLEWRHLETIGNLRKGLEFTRQMVKDCRPKEKLFATPTVFVEKQVSVPKKSTSKTVVQIRKSESNYCGGINGSASKRARSSKNG</sequence>
<reference evidence="3" key="1">
    <citation type="submission" date="2020-10" db="EMBL/GenBank/DDBJ databases">
        <authorList>
            <person name="Muller C M."/>
        </authorList>
    </citation>
    <scope>NUCLEOTIDE SEQUENCE</scope>
    <source>
        <strain evidence="3">THUN-12</strain>
    </source>
</reference>
<comment type="caution">
    <text evidence="3">The sequence shown here is derived from an EMBL/GenBank/DDBJ whole genome shotgun (WGS) entry which is preliminary data.</text>
</comment>
<dbReference type="Pfam" id="PF17667">
    <property type="entry name" value="Pkinase_fungal"/>
    <property type="match status" value="1"/>
</dbReference>
<evidence type="ECO:0000259" key="2">
    <source>
        <dbReference type="Pfam" id="PF17667"/>
    </source>
</evidence>
<feature type="region of interest" description="Disordered" evidence="1">
    <location>
        <begin position="441"/>
        <end position="460"/>
    </location>
</feature>
<dbReference type="PANTHER" id="PTHR38248">
    <property type="entry name" value="FUNK1 6"/>
    <property type="match status" value="1"/>
</dbReference>
<feature type="domain" description="Fungal-type protein kinase" evidence="2">
    <location>
        <begin position="195"/>
        <end position="423"/>
    </location>
</feature>
<organism evidence="3 4">
    <name type="scientific">Blumeria graminis f. sp. triticale</name>
    <dbReference type="NCBI Taxonomy" id="1689686"/>
    <lineage>
        <taxon>Eukaryota</taxon>
        <taxon>Fungi</taxon>
        <taxon>Dikarya</taxon>
        <taxon>Ascomycota</taxon>
        <taxon>Pezizomycotina</taxon>
        <taxon>Leotiomycetes</taxon>
        <taxon>Erysiphales</taxon>
        <taxon>Erysiphaceae</taxon>
        <taxon>Blumeria</taxon>
    </lineage>
</organism>
<dbReference type="AlphaFoldDB" id="A0A9W4GDJ4"/>
<dbReference type="EMBL" id="CAJHIT010000004">
    <property type="protein sequence ID" value="CAD6500543.1"/>
    <property type="molecule type" value="Genomic_DNA"/>
</dbReference>
<proteinExistence type="predicted"/>
<dbReference type="InterPro" id="IPR040976">
    <property type="entry name" value="Pkinase_fungal"/>
</dbReference>
<evidence type="ECO:0000256" key="1">
    <source>
        <dbReference type="SAM" id="MobiDB-lite"/>
    </source>
</evidence>
<name>A0A9W4GDJ4_BLUGR</name>
<accession>A0A9W4GDJ4</accession>
<dbReference type="Proteomes" id="UP000683417">
    <property type="component" value="Unassembled WGS sequence"/>
</dbReference>
<evidence type="ECO:0000313" key="4">
    <source>
        <dbReference type="Proteomes" id="UP000683417"/>
    </source>
</evidence>
<evidence type="ECO:0000313" key="3">
    <source>
        <dbReference type="EMBL" id="CAD6500543.1"/>
    </source>
</evidence>
<protein>
    <submittedName>
        <fullName evidence="3">BgTH12-06253</fullName>
    </submittedName>
</protein>
<dbReference type="PANTHER" id="PTHR38248:SF2">
    <property type="entry name" value="FUNK1 11"/>
    <property type="match status" value="1"/>
</dbReference>